<dbReference type="InterPro" id="IPR027417">
    <property type="entry name" value="P-loop_NTPase"/>
</dbReference>
<sequence>MGTLVDLQNRPMPDDPELAGFLDTGLAEPPAFDPVWLDRLLLWAADHDVSDVTIQAGNFVFVERFGRLSPITRRRWSAAEAYGCAQAIYGDNAPSQLAQGEDIDCSYEIRRGRQDLARFRVNMTAARAVREWGLEITIRTIPTTPPTLDQLDLPTDLRAHLAFEQGLVIVTGPTGSGKTTLLGAIIRALLEQPDSHRKIIAYESPIEYVYDAVPRSRALIAQHEIGVHLQSFAAGVRNSLRRKPMVILVGESRDADTIDAMILAAQTGHLVYTTAHTNSVPETLTRLVEPFPVSEREGRLAGLLDSLRLIVTQRLVRTVDGRRAAAREYLHFTQAEKDRLAEAPFRQVARVARELVRQKGRPLTLDLHALHDAGRLSDTELHHYREVGTQLDPLGGVAVTRCADPSDPADRGDPHDG</sequence>
<dbReference type="Gene3D" id="3.30.450.90">
    <property type="match status" value="1"/>
</dbReference>
<dbReference type="SUPFAM" id="SSF52540">
    <property type="entry name" value="P-loop containing nucleoside triphosphate hydrolases"/>
    <property type="match status" value="1"/>
</dbReference>
<organism evidence="3 4">
    <name type="scientific">Candidatus Competibacter phosphatis</name>
    <dbReference type="NCBI Taxonomy" id="221280"/>
    <lineage>
        <taxon>Bacteria</taxon>
        <taxon>Pseudomonadati</taxon>
        <taxon>Pseudomonadota</taxon>
        <taxon>Gammaproteobacteria</taxon>
        <taxon>Candidatus Competibacteraceae</taxon>
        <taxon>Candidatus Competibacter</taxon>
    </lineage>
</organism>
<dbReference type="PANTHER" id="PTHR30486">
    <property type="entry name" value="TWITCHING MOTILITY PROTEIN PILT"/>
    <property type="match status" value="1"/>
</dbReference>
<dbReference type="InterPro" id="IPR001482">
    <property type="entry name" value="T2SS/T4SS_dom"/>
</dbReference>
<evidence type="ECO:0000256" key="1">
    <source>
        <dbReference type="ARBA" id="ARBA00006611"/>
    </source>
</evidence>
<evidence type="ECO:0000313" key="3">
    <source>
        <dbReference type="EMBL" id="NMQ20536.1"/>
    </source>
</evidence>
<dbReference type="Gene3D" id="3.40.50.300">
    <property type="entry name" value="P-loop containing nucleotide triphosphate hydrolases"/>
    <property type="match status" value="1"/>
</dbReference>
<keyword evidence="4" id="KW-1185">Reference proteome</keyword>
<dbReference type="Proteomes" id="UP000760480">
    <property type="component" value="Unassembled WGS sequence"/>
</dbReference>
<dbReference type="EMBL" id="SPMZ01000052">
    <property type="protein sequence ID" value="NMQ20536.1"/>
    <property type="molecule type" value="Genomic_DNA"/>
</dbReference>
<reference evidence="3 4" key="1">
    <citation type="submission" date="2019-03" db="EMBL/GenBank/DDBJ databases">
        <title>Metabolic reconstructions from genomes of highly enriched 'Candidatus Accumulibacter' and 'Candidatus Competibacter' bioreactor populations.</title>
        <authorList>
            <person name="Annavajhala M.K."/>
            <person name="Welles L."/>
            <person name="Abbas B."/>
            <person name="Sorokin D."/>
            <person name="Park H."/>
            <person name="Van Loosdrecht M."/>
            <person name="Chandran K."/>
        </authorList>
    </citation>
    <scope>NUCLEOTIDE SEQUENCE [LARGE SCALE GENOMIC DNA]</scope>
    <source>
        <strain evidence="3 4">SBR_G</strain>
    </source>
</reference>
<dbReference type="Pfam" id="PF00437">
    <property type="entry name" value="T2SSE"/>
    <property type="match status" value="1"/>
</dbReference>
<name>A0ABX1TPD2_9GAMM</name>
<accession>A0ABX1TPD2</accession>
<dbReference type="RefSeq" id="WP_246327632.1">
    <property type="nucleotide sequence ID" value="NZ_SPMZ01000052.1"/>
</dbReference>
<comment type="caution">
    <text evidence="3">The sequence shown here is derived from an EMBL/GenBank/DDBJ whole genome shotgun (WGS) entry which is preliminary data.</text>
</comment>
<protein>
    <submittedName>
        <fullName evidence="3">ATPase</fullName>
    </submittedName>
</protein>
<feature type="domain" description="Bacterial type II secretion system protein E" evidence="2">
    <location>
        <begin position="155"/>
        <end position="336"/>
    </location>
</feature>
<dbReference type="PANTHER" id="PTHR30486:SF6">
    <property type="entry name" value="TYPE IV PILUS RETRACTATION ATPASE PILT"/>
    <property type="match status" value="1"/>
</dbReference>
<evidence type="ECO:0000259" key="2">
    <source>
        <dbReference type="Pfam" id="PF00437"/>
    </source>
</evidence>
<proteinExistence type="inferred from homology"/>
<dbReference type="InterPro" id="IPR050921">
    <property type="entry name" value="T4SS_GSP_E_ATPase"/>
</dbReference>
<gene>
    <name evidence="3" type="ORF">E4P82_15840</name>
</gene>
<evidence type="ECO:0000313" key="4">
    <source>
        <dbReference type="Proteomes" id="UP000760480"/>
    </source>
</evidence>
<comment type="similarity">
    <text evidence="1">Belongs to the GSP E family.</text>
</comment>